<dbReference type="CDD" id="cd06261">
    <property type="entry name" value="TM_PBP2"/>
    <property type="match status" value="1"/>
</dbReference>
<dbReference type="PANTHER" id="PTHR43386:SF1">
    <property type="entry name" value="D,D-DIPEPTIDE TRANSPORT SYSTEM PERMEASE PROTEIN DDPC-RELATED"/>
    <property type="match status" value="1"/>
</dbReference>
<evidence type="ECO:0000259" key="8">
    <source>
        <dbReference type="PROSITE" id="PS50928"/>
    </source>
</evidence>
<name>A0A8J8BE03_9ACTN</name>
<dbReference type="EMBL" id="JAGSXH010000024">
    <property type="protein sequence ID" value="MBS2963309.1"/>
    <property type="molecule type" value="Genomic_DNA"/>
</dbReference>
<feature type="transmembrane region" description="Helical" evidence="7">
    <location>
        <begin position="297"/>
        <end position="316"/>
    </location>
</feature>
<feature type="transmembrane region" description="Helical" evidence="7">
    <location>
        <begin position="183"/>
        <end position="204"/>
    </location>
</feature>
<feature type="transmembrane region" description="Helical" evidence="7">
    <location>
        <begin position="121"/>
        <end position="147"/>
    </location>
</feature>
<keyword evidence="4 7" id="KW-0812">Transmembrane</keyword>
<evidence type="ECO:0000313" key="10">
    <source>
        <dbReference type="Proteomes" id="UP000677913"/>
    </source>
</evidence>
<dbReference type="InterPro" id="IPR035906">
    <property type="entry name" value="MetI-like_sf"/>
</dbReference>
<comment type="similarity">
    <text evidence="7">Belongs to the binding-protein-dependent transport system permease family.</text>
</comment>
<keyword evidence="10" id="KW-1185">Reference proteome</keyword>
<dbReference type="PANTHER" id="PTHR43386">
    <property type="entry name" value="OLIGOPEPTIDE TRANSPORT SYSTEM PERMEASE PROTEIN APPC"/>
    <property type="match status" value="1"/>
</dbReference>
<dbReference type="SUPFAM" id="SSF161098">
    <property type="entry name" value="MetI-like"/>
    <property type="match status" value="1"/>
</dbReference>
<evidence type="ECO:0000256" key="5">
    <source>
        <dbReference type="ARBA" id="ARBA00022989"/>
    </source>
</evidence>
<keyword evidence="6 7" id="KW-0472">Membrane</keyword>
<feature type="domain" description="ABC transmembrane type-1" evidence="8">
    <location>
        <begin position="117"/>
        <end position="316"/>
    </location>
</feature>
<evidence type="ECO:0000256" key="3">
    <source>
        <dbReference type="ARBA" id="ARBA00022475"/>
    </source>
</evidence>
<dbReference type="Pfam" id="PF00528">
    <property type="entry name" value="BPD_transp_1"/>
    <property type="match status" value="1"/>
</dbReference>
<dbReference type="Gene3D" id="1.10.3720.10">
    <property type="entry name" value="MetI-like"/>
    <property type="match status" value="1"/>
</dbReference>
<dbReference type="InterPro" id="IPR050366">
    <property type="entry name" value="BP-dependent_transpt_permease"/>
</dbReference>
<gene>
    <name evidence="9" type="ORF">KGA66_09650</name>
</gene>
<evidence type="ECO:0000256" key="7">
    <source>
        <dbReference type="RuleBase" id="RU363032"/>
    </source>
</evidence>
<dbReference type="InterPro" id="IPR025966">
    <property type="entry name" value="OppC_N"/>
</dbReference>
<evidence type="ECO:0000256" key="2">
    <source>
        <dbReference type="ARBA" id="ARBA00022448"/>
    </source>
</evidence>
<dbReference type="InterPro" id="IPR000515">
    <property type="entry name" value="MetI-like"/>
</dbReference>
<dbReference type="PROSITE" id="PS50928">
    <property type="entry name" value="ABC_TM1"/>
    <property type="match status" value="1"/>
</dbReference>
<keyword evidence="5 7" id="KW-1133">Transmembrane helix</keyword>
<accession>A0A8J8BE03</accession>
<evidence type="ECO:0000256" key="6">
    <source>
        <dbReference type="ARBA" id="ARBA00023136"/>
    </source>
</evidence>
<proteinExistence type="inferred from homology"/>
<feature type="transmembrane region" description="Helical" evidence="7">
    <location>
        <begin position="42"/>
        <end position="63"/>
    </location>
</feature>
<sequence>MTVPNTAADEAAEVGIPAIPGNPIEGRSLGQIAWGRLRRDKVAMVSGTFVLLLILLAIFADVITHAMGLDPLRFNGNLIDQGTLLPYGARSGMSLSHPLGLEPENGRDMFARIVVGIRPSLIVALAATALQMIFGIVIGSVAGYFGGWADGFLSRITDIFLAFPILIFLIAIGSIVPSQAFGLGAYGVHLVVMIAVIGIFTWAYQARLIRGLVLSLRDREFVDAARLLGAHPRRIIFREILPNLASPILVYTSLAIPANIVLEAYLSFLGVGTPAPYPSWGQTLSNAVAYFQVDPTYMLVPGIALFLTVLAFNLLGDGLRDALDPRAGR</sequence>
<organism evidence="9 10">
    <name type="scientific">Actinocrinis puniceicyclus</name>
    <dbReference type="NCBI Taxonomy" id="977794"/>
    <lineage>
        <taxon>Bacteria</taxon>
        <taxon>Bacillati</taxon>
        <taxon>Actinomycetota</taxon>
        <taxon>Actinomycetes</taxon>
        <taxon>Catenulisporales</taxon>
        <taxon>Actinospicaceae</taxon>
        <taxon>Actinocrinis</taxon>
    </lineage>
</organism>
<evidence type="ECO:0000256" key="1">
    <source>
        <dbReference type="ARBA" id="ARBA00004651"/>
    </source>
</evidence>
<dbReference type="AlphaFoldDB" id="A0A8J8BE03"/>
<feature type="transmembrane region" description="Helical" evidence="7">
    <location>
        <begin position="248"/>
        <end position="277"/>
    </location>
</feature>
<dbReference type="GO" id="GO:0055085">
    <property type="term" value="P:transmembrane transport"/>
    <property type="evidence" value="ECO:0007669"/>
    <property type="project" value="InterPro"/>
</dbReference>
<dbReference type="Proteomes" id="UP000677913">
    <property type="component" value="Unassembled WGS sequence"/>
</dbReference>
<dbReference type="GO" id="GO:0005886">
    <property type="term" value="C:plasma membrane"/>
    <property type="evidence" value="ECO:0007669"/>
    <property type="project" value="UniProtKB-SubCell"/>
</dbReference>
<feature type="transmembrane region" description="Helical" evidence="7">
    <location>
        <begin position="159"/>
        <end position="177"/>
    </location>
</feature>
<keyword evidence="3" id="KW-1003">Cell membrane</keyword>
<comment type="subcellular location">
    <subcellularLocation>
        <location evidence="1 7">Cell membrane</location>
        <topology evidence="1 7">Multi-pass membrane protein</topology>
    </subcellularLocation>
</comment>
<dbReference type="RefSeq" id="WP_211466886.1">
    <property type="nucleotide sequence ID" value="NZ_JAGSXH010000024.1"/>
</dbReference>
<evidence type="ECO:0000313" key="9">
    <source>
        <dbReference type="EMBL" id="MBS2963309.1"/>
    </source>
</evidence>
<protein>
    <submittedName>
        <fullName evidence="9">ABC transporter permease</fullName>
    </submittedName>
</protein>
<keyword evidence="2 7" id="KW-0813">Transport</keyword>
<dbReference type="Pfam" id="PF12911">
    <property type="entry name" value="OppC_N"/>
    <property type="match status" value="1"/>
</dbReference>
<reference evidence="9" key="1">
    <citation type="submission" date="2021-04" db="EMBL/GenBank/DDBJ databases">
        <title>Genome based classification of Actinospica acidithermotolerans sp. nov., an actinobacterium isolated from an Indonesian hot spring.</title>
        <authorList>
            <person name="Kusuma A.B."/>
            <person name="Putra K.E."/>
            <person name="Nafisah S."/>
            <person name="Loh J."/>
            <person name="Nouioui I."/>
            <person name="Goodfellow M."/>
        </authorList>
    </citation>
    <scope>NUCLEOTIDE SEQUENCE</scope>
    <source>
        <strain evidence="9">DSM 45618</strain>
    </source>
</reference>
<comment type="caution">
    <text evidence="9">The sequence shown here is derived from an EMBL/GenBank/DDBJ whole genome shotgun (WGS) entry which is preliminary data.</text>
</comment>
<evidence type="ECO:0000256" key="4">
    <source>
        <dbReference type="ARBA" id="ARBA00022692"/>
    </source>
</evidence>